<keyword evidence="3" id="KW-1185">Reference proteome</keyword>
<dbReference type="EMBL" id="VYKI01000005">
    <property type="protein sequence ID" value="KAA9001521.1"/>
    <property type="molecule type" value="Genomic_DNA"/>
</dbReference>
<evidence type="ECO:0000256" key="1">
    <source>
        <dbReference type="SAM" id="MobiDB-lite"/>
    </source>
</evidence>
<accession>A0ABQ6T305</accession>
<protein>
    <submittedName>
        <fullName evidence="2">Uncharacterized protein</fullName>
    </submittedName>
</protein>
<evidence type="ECO:0000313" key="3">
    <source>
        <dbReference type="Proteomes" id="UP000326367"/>
    </source>
</evidence>
<dbReference type="Proteomes" id="UP000326367">
    <property type="component" value="Unassembled WGS sequence"/>
</dbReference>
<comment type="caution">
    <text evidence="2">The sequence shown here is derived from an EMBL/GenBank/DDBJ whole genome shotgun (WGS) entry which is preliminary data.</text>
</comment>
<organism evidence="2 3">
    <name type="scientific">Stenotrophomonas cyclobalanopsidis</name>
    <dbReference type="NCBI Taxonomy" id="2771362"/>
    <lineage>
        <taxon>Bacteria</taxon>
        <taxon>Pseudomonadati</taxon>
        <taxon>Pseudomonadota</taxon>
        <taxon>Gammaproteobacteria</taxon>
        <taxon>Lysobacterales</taxon>
        <taxon>Lysobacteraceae</taxon>
        <taxon>Stenotrophomonas</taxon>
    </lineage>
</organism>
<proteinExistence type="predicted"/>
<reference evidence="2 3" key="1">
    <citation type="journal article" date="2020" name="Antonie Van Leeuwenhoek">
        <title>Stenotrophomonas cyclobalanopsidis sp. nov., isolated from the leaf spot disease of Cyclobalanopsis patelliformis.</title>
        <authorList>
            <person name="Bian D.R."/>
            <person name="Xue H."/>
            <person name="Piao C.G."/>
            <person name="Li Y."/>
        </authorList>
    </citation>
    <scope>NUCLEOTIDE SEQUENCE [LARGE SCALE GENOMIC DNA]</scope>
    <source>
        <strain evidence="2 3">TPQG1-4</strain>
    </source>
</reference>
<feature type="region of interest" description="Disordered" evidence="1">
    <location>
        <begin position="72"/>
        <end position="112"/>
    </location>
</feature>
<dbReference type="RefSeq" id="WP_150453941.1">
    <property type="nucleotide sequence ID" value="NZ_VYKI01000005.1"/>
</dbReference>
<gene>
    <name evidence="2" type="ORF">FJU31_06080</name>
</gene>
<evidence type="ECO:0000313" key="2">
    <source>
        <dbReference type="EMBL" id="KAA9001521.1"/>
    </source>
</evidence>
<feature type="compositionally biased region" description="Basic and acidic residues" evidence="1">
    <location>
        <begin position="86"/>
        <end position="96"/>
    </location>
</feature>
<sequence>MSIDINAATNPCGQDICGPPTTTRLFCQRHRFQLRQIKAPAIIQHDGSQSPAARNECHAAANLDALFDLSFPRQSSTTTSQRHAHDRNTPHERDPKAASSWVTQPNGRDASR</sequence>
<name>A0ABQ6T305_9GAMM</name>
<feature type="compositionally biased region" description="Polar residues" evidence="1">
    <location>
        <begin position="72"/>
        <end position="81"/>
    </location>
</feature>